<keyword evidence="2" id="KW-0472">Membrane</keyword>
<dbReference type="EMBL" id="ML178820">
    <property type="protein sequence ID" value="TFL03269.1"/>
    <property type="molecule type" value="Genomic_DNA"/>
</dbReference>
<feature type="region of interest" description="Disordered" evidence="1">
    <location>
        <begin position="42"/>
        <end position="62"/>
    </location>
</feature>
<keyword evidence="4" id="KW-1185">Reference proteome</keyword>
<evidence type="ECO:0000256" key="2">
    <source>
        <dbReference type="SAM" id="Phobius"/>
    </source>
</evidence>
<dbReference type="Proteomes" id="UP000305067">
    <property type="component" value="Unassembled WGS sequence"/>
</dbReference>
<organism evidence="3 4">
    <name type="scientific">Pterulicium gracile</name>
    <dbReference type="NCBI Taxonomy" id="1884261"/>
    <lineage>
        <taxon>Eukaryota</taxon>
        <taxon>Fungi</taxon>
        <taxon>Dikarya</taxon>
        <taxon>Basidiomycota</taxon>
        <taxon>Agaricomycotina</taxon>
        <taxon>Agaricomycetes</taxon>
        <taxon>Agaricomycetidae</taxon>
        <taxon>Agaricales</taxon>
        <taxon>Pleurotineae</taxon>
        <taxon>Pterulaceae</taxon>
        <taxon>Pterulicium</taxon>
    </lineage>
</organism>
<evidence type="ECO:0000313" key="4">
    <source>
        <dbReference type="Proteomes" id="UP000305067"/>
    </source>
</evidence>
<reference evidence="3 4" key="1">
    <citation type="journal article" date="2019" name="Nat. Ecol. Evol.">
        <title>Megaphylogeny resolves global patterns of mushroom evolution.</title>
        <authorList>
            <person name="Varga T."/>
            <person name="Krizsan K."/>
            <person name="Foldi C."/>
            <person name="Dima B."/>
            <person name="Sanchez-Garcia M."/>
            <person name="Sanchez-Ramirez S."/>
            <person name="Szollosi G.J."/>
            <person name="Szarkandi J.G."/>
            <person name="Papp V."/>
            <person name="Albert L."/>
            <person name="Andreopoulos W."/>
            <person name="Angelini C."/>
            <person name="Antonin V."/>
            <person name="Barry K.W."/>
            <person name="Bougher N.L."/>
            <person name="Buchanan P."/>
            <person name="Buyck B."/>
            <person name="Bense V."/>
            <person name="Catcheside P."/>
            <person name="Chovatia M."/>
            <person name="Cooper J."/>
            <person name="Damon W."/>
            <person name="Desjardin D."/>
            <person name="Finy P."/>
            <person name="Geml J."/>
            <person name="Haridas S."/>
            <person name="Hughes K."/>
            <person name="Justo A."/>
            <person name="Karasinski D."/>
            <person name="Kautmanova I."/>
            <person name="Kiss B."/>
            <person name="Kocsube S."/>
            <person name="Kotiranta H."/>
            <person name="LaButti K.M."/>
            <person name="Lechner B.E."/>
            <person name="Liimatainen K."/>
            <person name="Lipzen A."/>
            <person name="Lukacs Z."/>
            <person name="Mihaltcheva S."/>
            <person name="Morgado L.N."/>
            <person name="Niskanen T."/>
            <person name="Noordeloos M.E."/>
            <person name="Ohm R.A."/>
            <person name="Ortiz-Santana B."/>
            <person name="Ovrebo C."/>
            <person name="Racz N."/>
            <person name="Riley R."/>
            <person name="Savchenko A."/>
            <person name="Shiryaev A."/>
            <person name="Soop K."/>
            <person name="Spirin V."/>
            <person name="Szebenyi C."/>
            <person name="Tomsovsky M."/>
            <person name="Tulloss R.E."/>
            <person name="Uehling J."/>
            <person name="Grigoriev I.V."/>
            <person name="Vagvolgyi C."/>
            <person name="Papp T."/>
            <person name="Martin F.M."/>
            <person name="Miettinen O."/>
            <person name="Hibbett D.S."/>
            <person name="Nagy L.G."/>
        </authorList>
    </citation>
    <scope>NUCLEOTIDE SEQUENCE [LARGE SCALE GENOMIC DNA]</scope>
    <source>
        <strain evidence="3 4">CBS 309.79</strain>
    </source>
</reference>
<protein>
    <submittedName>
        <fullName evidence="3">Uncharacterized protein</fullName>
    </submittedName>
</protein>
<accession>A0A5C3QSL0</accession>
<dbReference type="AlphaFoldDB" id="A0A5C3QSL0"/>
<name>A0A5C3QSL0_9AGAR</name>
<gene>
    <name evidence="3" type="ORF">BDV98DRAFT_379810</name>
</gene>
<keyword evidence="2" id="KW-0812">Transmembrane</keyword>
<evidence type="ECO:0000313" key="3">
    <source>
        <dbReference type="EMBL" id="TFL03269.1"/>
    </source>
</evidence>
<feature type="transmembrane region" description="Helical" evidence="2">
    <location>
        <begin position="17"/>
        <end position="35"/>
    </location>
</feature>
<sequence length="81" mass="8632">MNLNSGHNLIIRRKSGSSAPLGGIFMVCGWMVLLLKGQRVSERDGGSSASHHSSASDRHQTFSAIASITSPQSLRVGQKLL</sequence>
<proteinExistence type="predicted"/>
<evidence type="ECO:0000256" key="1">
    <source>
        <dbReference type="SAM" id="MobiDB-lite"/>
    </source>
</evidence>
<keyword evidence="2" id="KW-1133">Transmembrane helix</keyword>